<gene>
    <name evidence="1" type="ORF">HMPREF9439_00422</name>
</gene>
<accession>F3QHM5</accession>
<evidence type="ECO:0000313" key="1">
    <source>
        <dbReference type="EMBL" id="EGG57132.1"/>
    </source>
</evidence>
<reference evidence="1 2" key="1">
    <citation type="submission" date="2011-02" db="EMBL/GenBank/DDBJ databases">
        <authorList>
            <person name="Weinstock G."/>
            <person name="Sodergren E."/>
            <person name="Clifton S."/>
            <person name="Fulton L."/>
            <person name="Fulton B."/>
            <person name="Courtney L."/>
            <person name="Fronick C."/>
            <person name="Harrison M."/>
            <person name="Strong C."/>
            <person name="Farmer C."/>
            <person name="Delahaunty K."/>
            <person name="Markovic C."/>
            <person name="Hall O."/>
            <person name="Minx P."/>
            <person name="Tomlinson C."/>
            <person name="Mitreva M."/>
            <person name="Hou S."/>
            <person name="Chen J."/>
            <person name="Wollam A."/>
            <person name="Pepin K.H."/>
            <person name="Johnson M."/>
            <person name="Bhonagiri V."/>
            <person name="Zhang X."/>
            <person name="Suruliraj S."/>
            <person name="Warren W."/>
            <person name="Chinwalla A."/>
            <person name="Mardis E.R."/>
            <person name="Wilson R.K."/>
        </authorList>
    </citation>
    <scope>NUCLEOTIDE SEQUENCE [LARGE SCALE GENOMIC DNA]</scope>
    <source>
        <strain evidence="1 2">YIT 11859</strain>
    </source>
</reference>
<dbReference type="AlphaFoldDB" id="F3QHM5"/>
<evidence type="ECO:0000313" key="2">
    <source>
        <dbReference type="Proteomes" id="UP000005156"/>
    </source>
</evidence>
<name>F3QHM5_9BURK</name>
<dbReference type="HOGENOM" id="CLU_2863767_0_0_4"/>
<dbReference type="EMBL" id="AFBP01000008">
    <property type="protein sequence ID" value="EGG57132.1"/>
    <property type="molecule type" value="Genomic_DNA"/>
</dbReference>
<organism evidence="1 2">
    <name type="scientific">Parasutterella excrementihominis YIT 11859</name>
    <dbReference type="NCBI Taxonomy" id="762966"/>
    <lineage>
        <taxon>Bacteria</taxon>
        <taxon>Pseudomonadati</taxon>
        <taxon>Pseudomonadota</taxon>
        <taxon>Betaproteobacteria</taxon>
        <taxon>Burkholderiales</taxon>
        <taxon>Sutterellaceae</taxon>
        <taxon>Parasutterella</taxon>
    </lineage>
</organism>
<proteinExistence type="predicted"/>
<comment type="caution">
    <text evidence="1">The sequence shown here is derived from an EMBL/GenBank/DDBJ whole genome shotgun (WGS) entry which is preliminary data.</text>
</comment>
<protein>
    <submittedName>
        <fullName evidence="1">Uncharacterized protein</fullName>
    </submittedName>
</protein>
<dbReference type="Proteomes" id="UP000005156">
    <property type="component" value="Unassembled WGS sequence"/>
</dbReference>
<sequence>MLTRMYGSTPQLQENRNFDGEKLIFTFTSVLLVKISCSTKARIRKQLSKDVIVQKKPENHNGAV</sequence>
<keyword evidence="2" id="KW-1185">Reference proteome</keyword>